<name>A0A8H2VSF6_9HELO</name>
<proteinExistence type="predicted"/>
<reference evidence="2" key="1">
    <citation type="submission" date="2020-10" db="EMBL/GenBank/DDBJ databases">
        <authorList>
            <person name="Kusch S."/>
        </authorList>
    </citation>
    <scope>NUCLEOTIDE SEQUENCE</scope>
    <source>
        <strain evidence="2">SwB9</strain>
    </source>
</reference>
<evidence type="ECO:0000313" key="3">
    <source>
        <dbReference type="Proteomes" id="UP000624404"/>
    </source>
</evidence>
<dbReference type="OrthoDB" id="3527108at2759"/>
<gene>
    <name evidence="2" type="ORF">SCLTRI_LOCUS3991</name>
</gene>
<feature type="compositionally biased region" description="Basic and acidic residues" evidence="1">
    <location>
        <begin position="308"/>
        <end position="321"/>
    </location>
</feature>
<comment type="caution">
    <text evidence="2">The sequence shown here is derived from an EMBL/GenBank/DDBJ whole genome shotgun (WGS) entry which is preliminary data.</text>
</comment>
<dbReference type="InterPro" id="IPR029044">
    <property type="entry name" value="Nucleotide-diphossugar_trans"/>
</dbReference>
<feature type="compositionally biased region" description="Basic and acidic residues" evidence="1">
    <location>
        <begin position="288"/>
        <end position="300"/>
    </location>
</feature>
<feature type="region of interest" description="Disordered" evidence="1">
    <location>
        <begin position="376"/>
        <end position="411"/>
    </location>
</feature>
<accession>A0A8H2VSF6</accession>
<dbReference type="Proteomes" id="UP000624404">
    <property type="component" value="Unassembled WGS sequence"/>
</dbReference>
<dbReference type="EMBL" id="CAJHIA010000011">
    <property type="protein sequence ID" value="CAD6444199.1"/>
    <property type="molecule type" value="Genomic_DNA"/>
</dbReference>
<protein>
    <submittedName>
        <fullName evidence="2">D3dd181f-d55c-413a-856f-d56b3ad424f7-CDS</fullName>
    </submittedName>
</protein>
<evidence type="ECO:0000256" key="1">
    <source>
        <dbReference type="SAM" id="MobiDB-lite"/>
    </source>
</evidence>
<dbReference type="AlphaFoldDB" id="A0A8H2VSF6"/>
<dbReference type="SUPFAM" id="SSF53448">
    <property type="entry name" value="Nucleotide-diphospho-sugar transferases"/>
    <property type="match status" value="1"/>
</dbReference>
<sequence length="560" mass="62365">MIKDNFPLAMSARSAADLPPVPPWNKPPVPHVKENTPLFIAFTRNWLLLQQTVVSWITSGWPAEDIYVVENTGTMRSNELGLLSLQNPFFLNHTRLHMLGVNVIVTPTIYTFAQLQNFFLWTAIEKDLETYFWSHMDIIPITFEQGISASNGYAGHQTIYQHAVEVLRSAQSADPDPNASDPSKPWAMRFFAFDYLALVNRAAFESVGGFDTTIPFYHTDCDMYARLLMAGYGVNEPRHLMTTFGNDFAGTDKFGSGIIYDIAHSIDDLIVLYRKKSTVEASFTGETTSKDDEAGRKHGGEQSITVKQAHEQEEAHRKVEGNQKQAATDDDDAQAYTKAMEEQVPFGNKAEAQNEGYIKATPKADVDTSDSDVQQASKIHQGWQGAKDAGGKEPSPMVAKDLSQAGSSVTMSEAGGYKSEAWEIPKNPQFKSLEGLHRDATAKKSTTLFSSTSLDSNSKWVTDEPGSPAYFHLLQVATNMVLAKYSQGAEGRNEWQHLQPGGKDEPYYRHAEGFEKALQLTIEMGRRVYLEKWGTLDCELIQGGFTLDDEWKPEEGSELV</sequence>
<feature type="region of interest" description="Disordered" evidence="1">
    <location>
        <begin position="283"/>
        <end position="329"/>
    </location>
</feature>
<evidence type="ECO:0000313" key="2">
    <source>
        <dbReference type="EMBL" id="CAD6444199.1"/>
    </source>
</evidence>
<organism evidence="2 3">
    <name type="scientific">Sclerotinia trifoliorum</name>
    <dbReference type="NCBI Taxonomy" id="28548"/>
    <lineage>
        <taxon>Eukaryota</taxon>
        <taxon>Fungi</taxon>
        <taxon>Dikarya</taxon>
        <taxon>Ascomycota</taxon>
        <taxon>Pezizomycotina</taxon>
        <taxon>Leotiomycetes</taxon>
        <taxon>Helotiales</taxon>
        <taxon>Sclerotiniaceae</taxon>
        <taxon>Sclerotinia</taxon>
    </lineage>
</organism>
<keyword evidence="3" id="KW-1185">Reference proteome</keyword>